<dbReference type="InterPro" id="IPR036388">
    <property type="entry name" value="WH-like_DNA-bd_sf"/>
</dbReference>
<dbReference type="EMBL" id="WMIA01000010">
    <property type="protein sequence ID" value="MTF39164.1"/>
    <property type="molecule type" value="Genomic_DNA"/>
</dbReference>
<name>A0A844GRL3_9CHRO</name>
<dbReference type="InterPro" id="IPR014075">
    <property type="entry name" value="SUF_FeS_clus_asmb_SufR_cyano"/>
</dbReference>
<evidence type="ECO:0000313" key="2">
    <source>
        <dbReference type="Proteomes" id="UP000437131"/>
    </source>
</evidence>
<gene>
    <name evidence="1" type="primary">sufR</name>
    <name evidence="1" type="ORF">GGC33_09510</name>
</gene>
<dbReference type="CDD" id="cd00090">
    <property type="entry name" value="HTH_ARSR"/>
    <property type="match status" value="1"/>
</dbReference>
<dbReference type="Pfam" id="PF13412">
    <property type="entry name" value="HTH_24"/>
    <property type="match status" value="1"/>
</dbReference>
<dbReference type="Proteomes" id="UP000437131">
    <property type="component" value="Unassembled WGS sequence"/>
</dbReference>
<dbReference type="PANTHER" id="PTHR38600">
    <property type="entry name" value="TRANSCRIPTIONAL REGULATORY PROTEIN"/>
    <property type="match status" value="1"/>
</dbReference>
<proteinExistence type="predicted"/>
<accession>A0A844GRL3</accession>
<dbReference type="AlphaFoldDB" id="A0A844GRL3"/>
<dbReference type="Gene3D" id="1.10.10.10">
    <property type="entry name" value="Winged helix-like DNA-binding domain superfamily/Winged helix DNA-binding domain"/>
    <property type="match status" value="1"/>
</dbReference>
<comment type="caution">
    <text evidence="1">The sequence shown here is derived from an EMBL/GenBank/DDBJ whole genome shotgun (WGS) entry which is preliminary data.</text>
</comment>
<protein>
    <submittedName>
        <fullName evidence="1">Iron-sulfur cluster biosynthesis transcriptional regulator SufR</fullName>
    </submittedName>
</protein>
<dbReference type="InterPro" id="IPR036390">
    <property type="entry name" value="WH_DNA-bd_sf"/>
</dbReference>
<dbReference type="PANTHER" id="PTHR38600:SF2">
    <property type="entry name" value="SLL0088 PROTEIN"/>
    <property type="match status" value="1"/>
</dbReference>
<dbReference type="InterPro" id="IPR011991">
    <property type="entry name" value="ArsR-like_HTH"/>
</dbReference>
<organism evidence="1 2">
    <name type="scientific">Cyanobacterium aponinum 0216</name>
    <dbReference type="NCBI Taxonomy" id="2676140"/>
    <lineage>
        <taxon>Bacteria</taxon>
        <taxon>Bacillati</taxon>
        <taxon>Cyanobacteriota</taxon>
        <taxon>Cyanophyceae</taxon>
        <taxon>Oscillatoriophycideae</taxon>
        <taxon>Chroococcales</taxon>
        <taxon>Geminocystaceae</taxon>
        <taxon>Cyanobacterium</taxon>
    </lineage>
</organism>
<reference evidence="1 2" key="1">
    <citation type="submission" date="2019-11" db="EMBL/GenBank/DDBJ databases">
        <title>Isolation of a new High Light Tolerant Cyanobacteria.</title>
        <authorList>
            <person name="Dobson Z."/>
            <person name="Vaughn N."/>
            <person name="Vaughn M."/>
            <person name="Fromme P."/>
            <person name="Mazor Y."/>
        </authorList>
    </citation>
    <scope>NUCLEOTIDE SEQUENCE [LARGE SCALE GENOMIC DNA]</scope>
    <source>
        <strain evidence="1 2">0216</strain>
    </source>
</reference>
<dbReference type="RefSeq" id="WP_015219141.1">
    <property type="nucleotide sequence ID" value="NZ_WMIA01000010.1"/>
</dbReference>
<dbReference type="NCBIfam" id="TIGR02702">
    <property type="entry name" value="SufR_cyano"/>
    <property type="match status" value="1"/>
</dbReference>
<evidence type="ECO:0000313" key="1">
    <source>
        <dbReference type="EMBL" id="MTF39164.1"/>
    </source>
</evidence>
<sequence>MNTSLQSSSKEAILQYLLKENQASAQNIAEAMNISTQATRRHLKDLLEQGLIEYDLIRVKTGRPQYLYSLSRQGRDRFPQNYGEFAVSFLDTLTETVGENEVSRVLQKQWEKKADNYRKFMTGKSLQEKVTRLVEMRKEEGYMAELFIIEENPPQFFISEHNCAISDVAESYPQVCSHELEMFSSLFPECLVERTNWIHQGEHRCGYLIKIC</sequence>
<dbReference type="SUPFAM" id="SSF46785">
    <property type="entry name" value="Winged helix' DNA-binding domain"/>
    <property type="match status" value="1"/>
</dbReference>